<organism evidence="2 3">
    <name type="scientific">Tropicimonas sediminicola</name>
    <dbReference type="NCBI Taxonomy" id="1031541"/>
    <lineage>
        <taxon>Bacteria</taxon>
        <taxon>Pseudomonadati</taxon>
        <taxon>Pseudomonadota</taxon>
        <taxon>Alphaproteobacteria</taxon>
        <taxon>Rhodobacterales</taxon>
        <taxon>Roseobacteraceae</taxon>
        <taxon>Tropicimonas</taxon>
    </lineage>
</organism>
<feature type="domain" description="Helix-turn-helix" evidence="1">
    <location>
        <begin position="18"/>
        <end position="69"/>
    </location>
</feature>
<dbReference type="OrthoDB" id="7226381at2"/>
<evidence type="ECO:0000259" key="1">
    <source>
        <dbReference type="Pfam" id="PF12728"/>
    </source>
</evidence>
<dbReference type="InterPro" id="IPR009061">
    <property type="entry name" value="DNA-bd_dom_put_sf"/>
</dbReference>
<reference evidence="2 3" key="1">
    <citation type="submission" date="2017-06" db="EMBL/GenBank/DDBJ databases">
        <authorList>
            <person name="Kim H.J."/>
            <person name="Triplett B.A."/>
        </authorList>
    </citation>
    <scope>NUCLEOTIDE SEQUENCE [LARGE SCALE GENOMIC DNA]</scope>
    <source>
        <strain evidence="2 3">DSM 29339</strain>
    </source>
</reference>
<name>A0A239FKQ0_9RHOB</name>
<dbReference type="NCBIfam" id="TIGR01764">
    <property type="entry name" value="excise"/>
    <property type="match status" value="1"/>
</dbReference>
<dbReference type="SUPFAM" id="SSF46955">
    <property type="entry name" value="Putative DNA-binding domain"/>
    <property type="match status" value="1"/>
</dbReference>
<dbReference type="GO" id="GO:0003677">
    <property type="term" value="F:DNA binding"/>
    <property type="evidence" value="ECO:0007669"/>
    <property type="project" value="InterPro"/>
</dbReference>
<evidence type="ECO:0000313" key="2">
    <source>
        <dbReference type="EMBL" id="SNS56792.1"/>
    </source>
</evidence>
<protein>
    <submittedName>
        <fullName evidence="2">DNA binding domain-containing protein, excisionase family</fullName>
    </submittedName>
</protein>
<dbReference type="Pfam" id="PF12728">
    <property type="entry name" value="HTH_17"/>
    <property type="match status" value="1"/>
</dbReference>
<dbReference type="Proteomes" id="UP000198426">
    <property type="component" value="Unassembled WGS sequence"/>
</dbReference>
<gene>
    <name evidence="2" type="ORF">SAMN05421757_102693</name>
</gene>
<dbReference type="EMBL" id="FZOY01000002">
    <property type="protein sequence ID" value="SNS56792.1"/>
    <property type="molecule type" value="Genomic_DNA"/>
</dbReference>
<dbReference type="InterPro" id="IPR010093">
    <property type="entry name" value="SinI_DNA-bd"/>
</dbReference>
<proteinExistence type="predicted"/>
<accession>A0A239FKQ0</accession>
<dbReference type="AlphaFoldDB" id="A0A239FKQ0"/>
<dbReference type="InterPro" id="IPR041657">
    <property type="entry name" value="HTH_17"/>
</dbReference>
<dbReference type="RefSeq" id="WP_089232401.1">
    <property type="nucleotide sequence ID" value="NZ_FZOY01000002.1"/>
</dbReference>
<keyword evidence="3" id="KW-1185">Reference proteome</keyword>
<sequence>MPKPPDHSVPPRSETSDLTIKEVCSELRVAPATVYRMLKSGELAGYKFGENNWSTRITRQSVDALKRRQPFEPKGAA</sequence>
<evidence type="ECO:0000313" key="3">
    <source>
        <dbReference type="Proteomes" id="UP000198426"/>
    </source>
</evidence>